<sequence>MGMDRHWHCLSLCLLLVLVIPNAYAANDAPDLKSKRLCGQCSKCDSSKCPASEAYPHMTAFDDTLIAGALQSDYVDLNDKGIYSVPDIKGGQSAKLNAYFGWKSTSGSASGYHRFSNYMDKCSGGQTYLTVDKHGKVSLRLLSSLKNLAEADWKSINPPKKLNHREFRFCVSSQYTGKCLTVFGGNAKKRTVGVAECKFDGSNPYQLFAFRFHYHKAFCCCGVHNE</sequence>
<keyword evidence="1" id="KW-0732">Signal</keyword>
<comment type="caution">
    <text evidence="2">The sequence shown here is derived from an EMBL/GenBank/DDBJ whole genome shotgun (WGS) entry which is preliminary data.</text>
</comment>
<dbReference type="OrthoDB" id="1879264at2759"/>
<organism evidence="2 3">
    <name type="scientific">Prunus yedoensis var. nudiflora</name>
    <dbReference type="NCBI Taxonomy" id="2094558"/>
    <lineage>
        <taxon>Eukaryota</taxon>
        <taxon>Viridiplantae</taxon>
        <taxon>Streptophyta</taxon>
        <taxon>Embryophyta</taxon>
        <taxon>Tracheophyta</taxon>
        <taxon>Spermatophyta</taxon>
        <taxon>Magnoliopsida</taxon>
        <taxon>eudicotyledons</taxon>
        <taxon>Gunneridae</taxon>
        <taxon>Pentapetalae</taxon>
        <taxon>rosids</taxon>
        <taxon>fabids</taxon>
        <taxon>Rosales</taxon>
        <taxon>Rosaceae</taxon>
        <taxon>Amygdaloideae</taxon>
        <taxon>Amygdaleae</taxon>
        <taxon>Prunus</taxon>
    </lineage>
</organism>
<name>A0A314YBP9_PRUYE</name>
<gene>
    <name evidence="2" type="ORF">Pyn_01469</name>
</gene>
<accession>A0A314YBP9</accession>
<reference evidence="2 3" key="1">
    <citation type="submission" date="2018-02" db="EMBL/GenBank/DDBJ databases">
        <title>Draft genome of wild Prunus yedoensis var. nudiflora.</title>
        <authorList>
            <person name="Baek S."/>
            <person name="Kim J.-H."/>
            <person name="Choi K."/>
            <person name="Kim G.-B."/>
            <person name="Cho A."/>
            <person name="Jang H."/>
            <person name="Shin C.-H."/>
            <person name="Yu H.-J."/>
            <person name="Mun J.-H."/>
        </authorList>
    </citation>
    <scope>NUCLEOTIDE SEQUENCE [LARGE SCALE GENOMIC DNA]</scope>
    <source>
        <strain evidence="3">cv. Jeju island</strain>
        <tissue evidence="2">Leaf</tissue>
    </source>
</reference>
<dbReference type="AlphaFoldDB" id="A0A314YBP9"/>
<dbReference type="EMBL" id="PJQY01001352">
    <property type="protein sequence ID" value="PQQ03397.1"/>
    <property type="molecule type" value="Genomic_DNA"/>
</dbReference>
<proteinExistence type="predicted"/>
<evidence type="ECO:0000313" key="2">
    <source>
        <dbReference type="EMBL" id="PQQ03397.1"/>
    </source>
</evidence>
<feature type="chain" id="PRO_5016323038" evidence="1">
    <location>
        <begin position="26"/>
        <end position="226"/>
    </location>
</feature>
<evidence type="ECO:0000313" key="3">
    <source>
        <dbReference type="Proteomes" id="UP000250321"/>
    </source>
</evidence>
<dbReference type="Proteomes" id="UP000250321">
    <property type="component" value="Unassembled WGS sequence"/>
</dbReference>
<protein>
    <submittedName>
        <fullName evidence="2">Uncharacterized protein</fullName>
    </submittedName>
</protein>
<keyword evidence="3" id="KW-1185">Reference proteome</keyword>
<evidence type="ECO:0000256" key="1">
    <source>
        <dbReference type="SAM" id="SignalP"/>
    </source>
</evidence>
<feature type="signal peptide" evidence="1">
    <location>
        <begin position="1"/>
        <end position="25"/>
    </location>
</feature>